<feature type="region of interest" description="Disordered" evidence="1">
    <location>
        <begin position="79"/>
        <end position="140"/>
    </location>
</feature>
<dbReference type="PANTHER" id="PTHR15397">
    <property type="entry name" value="SODIUM-GLUCOSE COTRANSPORTER REGULATORY PROTEIN -RELATED"/>
    <property type="match status" value="1"/>
</dbReference>
<feature type="compositionally biased region" description="Polar residues" evidence="1">
    <location>
        <begin position="346"/>
        <end position="360"/>
    </location>
</feature>
<evidence type="ECO:0000313" key="2">
    <source>
        <dbReference type="Ensembl" id="ENSLAFP00000022293.1"/>
    </source>
</evidence>
<dbReference type="AlphaFoldDB" id="G3U385"/>
<dbReference type="GeneTree" id="ENSGT00390000005744"/>
<evidence type="ECO:0000256" key="1">
    <source>
        <dbReference type="SAM" id="MobiDB-lite"/>
    </source>
</evidence>
<dbReference type="eggNOG" id="KOG0012">
    <property type="taxonomic scope" value="Eukaryota"/>
</dbReference>
<reference evidence="2 3" key="1">
    <citation type="submission" date="2009-06" db="EMBL/GenBank/DDBJ databases">
        <title>The Genome Sequence of Loxodonta africana (African elephant).</title>
        <authorList>
            <person name="Di Palma F."/>
            <person name="Heiman D."/>
            <person name="Young S."/>
            <person name="Johnson J."/>
            <person name="Lander E.S."/>
            <person name="Lindblad-Toh K."/>
        </authorList>
    </citation>
    <scope>NUCLEOTIDE SEQUENCE [LARGE SCALE GENOMIC DNA]</scope>
    <source>
        <strain evidence="2 3">Isolate ISIS603380</strain>
    </source>
</reference>
<dbReference type="HOGENOM" id="CLU_032729_0_0_1"/>
<feature type="region of interest" description="Disordered" evidence="1">
    <location>
        <begin position="1"/>
        <end position="42"/>
    </location>
</feature>
<dbReference type="InParanoid" id="G3U385"/>
<reference evidence="2" key="2">
    <citation type="submission" date="2025-08" db="UniProtKB">
        <authorList>
            <consortium name="Ensembl"/>
        </authorList>
    </citation>
    <scope>IDENTIFICATION</scope>
    <source>
        <strain evidence="2">Isolate ISIS603380</strain>
    </source>
</reference>
<protein>
    <submittedName>
        <fullName evidence="2">Uncharacterized protein</fullName>
    </submittedName>
</protein>
<accession>G3U385</accession>
<evidence type="ECO:0000313" key="3">
    <source>
        <dbReference type="Proteomes" id="UP000007646"/>
    </source>
</evidence>
<dbReference type="Ensembl" id="ENSLAFT00000029194.1">
    <property type="protein sequence ID" value="ENSLAFP00000022293.1"/>
    <property type="gene ID" value="ENSLAFG00000027189.1"/>
</dbReference>
<sequence length="475" mass="51449">CSAPADWSPARPLQGSSDKAVIADNPKNPPPDKSTQGLPFCPHPRKEACLSTVTTMHEPQMFLGAKGWHQERCQNLSQGSGLEHHKEPGNRQHETGQQNVPPDREHLCNPGDLELPGERQQSQQKSVDLEAEMKGGSSSRYVDLPGTGKIAVSSELLVFRSTAGVNVRMLTSGILVHLISNLSLDNPFMEVEASEYNSSSEILNNSISPRDLQLPESTVDLSGTKNDGLWSNSLSLYGSCQSFVESIEESCSVTAPLKELHEHVVSSEPASENASEEAICQSEMVAEGQTAIQELSGKMDPKSYRCSEPALMGPICVVKTEKLISTSPGAGGEELENVSVRGPGDSVSTDGKRSLSQGVKENSATILTSAEAFTQLYYLNLRCRNITQLLADENTSVRRTEATESLDLPQRAWTQRNICSEATRPLLEFGSSPFNLPPLVFPYSRHEALGALHPVGRNANLALLVLLAKNILVPT</sequence>
<dbReference type="PANTHER" id="PTHR15397:SF3">
    <property type="entry name" value="DNA DAMAGE INDUCIBLE 1 HOMOLOG 2"/>
    <property type="match status" value="1"/>
</dbReference>
<name>G3U385_LOXAF</name>
<feature type="compositionally biased region" description="Basic and acidic residues" evidence="1">
    <location>
        <begin position="82"/>
        <end position="94"/>
    </location>
</feature>
<reference evidence="2" key="3">
    <citation type="submission" date="2025-09" db="UniProtKB">
        <authorList>
            <consortium name="Ensembl"/>
        </authorList>
    </citation>
    <scope>IDENTIFICATION</scope>
    <source>
        <strain evidence="2">Isolate ISIS603380</strain>
    </source>
</reference>
<proteinExistence type="predicted"/>
<feature type="region of interest" description="Disordered" evidence="1">
    <location>
        <begin position="327"/>
        <end position="360"/>
    </location>
</feature>
<keyword evidence="3" id="KW-1185">Reference proteome</keyword>
<dbReference type="Proteomes" id="UP000007646">
    <property type="component" value="Unassembled WGS sequence"/>
</dbReference>
<dbReference type="STRING" id="9785.ENSLAFP00000022293"/>
<organism evidence="2 3">
    <name type="scientific">Loxodonta africana</name>
    <name type="common">African elephant</name>
    <dbReference type="NCBI Taxonomy" id="9785"/>
    <lineage>
        <taxon>Eukaryota</taxon>
        <taxon>Metazoa</taxon>
        <taxon>Chordata</taxon>
        <taxon>Craniata</taxon>
        <taxon>Vertebrata</taxon>
        <taxon>Euteleostomi</taxon>
        <taxon>Mammalia</taxon>
        <taxon>Eutheria</taxon>
        <taxon>Afrotheria</taxon>
        <taxon>Proboscidea</taxon>
        <taxon>Elephantidae</taxon>
        <taxon>Loxodonta</taxon>
    </lineage>
</organism>